<proteinExistence type="predicted"/>
<comment type="caution">
    <text evidence="2">The sequence shown here is derived from an EMBL/GenBank/DDBJ whole genome shotgun (WGS) entry which is preliminary data.</text>
</comment>
<evidence type="ECO:0000313" key="3">
    <source>
        <dbReference type="Proteomes" id="UP000237000"/>
    </source>
</evidence>
<name>A0A2P5F1Z5_TREOI</name>
<dbReference type="Proteomes" id="UP000237000">
    <property type="component" value="Unassembled WGS sequence"/>
</dbReference>
<accession>A0A2P5F1Z5</accession>
<sequence length="70" mass="7425">MGHICVHKVRCIAFGLVIETRGGLADADVAWDPTATTHRASASKAGRNPSHLSLPPPRPTPVLVVLSFVQ</sequence>
<dbReference type="InParanoid" id="A0A2P5F1Z5"/>
<feature type="region of interest" description="Disordered" evidence="1">
    <location>
        <begin position="35"/>
        <end position="59"/>
    </location>
</feature>
<reference evidence="3" key="1">
    <citation type="submission" date="2016-06" db="EMBL/GenBank/DDBJ databases">
        <title>Parallel loss of symbiosis genes in relatives of nitrogen-fixing non-legume Parasponia.</title>
        <authorList>
            <person name="Van Velzen R."/>
            <person name="Holmer R."/>
            <person name="Bu F."/>
            <person name="Rutten L."/>
            <person name="Van Zeijl A."/>
            <person name="Liu W."/>
            <person name="Santuari L."/>
            <person name="Cao Q."/>
            <person name="Sharma T."/>
            <person name="Shen D."/>
            <person name="Roswanjaya Y."/>
            <person name="Wardhani T."/>
            <person name="Kalhor M.S."/>
            <person name="Jansen J."/>
            <person name="Van den Hoogen J."/>
            <person name="Gungor B."/>
            <person name="Hartog M."/>
            <person name="Hontelez J."/>
            <person name="Verver J."/>
            <person name="Yang W.-C."/>
            <person name="Schijlen E."/>
            <person name="Repin R."/>
            <person name="Schilthuizen M."/>
            <person name="Schranz E."/>
            <person name="Heidstra R."/>
            <person name="Miyata K."/>
            <person name="Fedorova E."/>
            <person name="Kohlen W."/>
            <person name="Bisseling T."/>
            <person name="Smit S."/>
            <person name="Geurts R."/>
        </authorList>
    </citation>
    <scope>NUCLEOTIDE SEQUENCE [LARGE SCALE GENOMIC DNA]</scope>
    <source>
        <strain evidence="3">cv. RG33-2</strain>
    </source>
</reference>
<protein>
    <submittedName>
        <fullName evidence="2">Uncharacterized protein</fullName>
    </submittedName>
</protein>
<dbReference type="AlphaFoldDB" id="A0A2P5F1Z5"/>
<gene>
    <name evidence="2" type="ORF">TorRG33x02_123930</name>
</gene>
<organism evidence="2 3">
    <name type="scientific">Trema orientale</name>
    <name type="common">Charcoal tree</name>
    <name type="synonym">Celtis orientalis</name>
    <dbReference type="NCBI Taxonomy" id="63057"/>
    <lineage>
        <taxon>Eukaryota</taxon>
        <taxon>Viridiplantae</taxon>
        <taxon>Streptophyta</taxon>
        <taxon>Embryophyta</taxon>
        <taxon>Tracheophyta</taxon>
        <taxon>Spermatophyta</taxon>
        <taxon>Magnoliopsida</taxon>
        <taxon>eudicotyledons</taxon>
        <taxon>Gunneridae</taxon>
        <taxon>Pentapetalae</taxon>
        <taxon>rosids</taxon>
        <taxon>fabids</taxon>
        <taxon>Rosales</taxon>
        <taxon>Cannabaceae</taxon>
        <taxon>Trema</taxon>
    </lineage>
</organism>
<dbReference type="EMBL" id="JXTC01000071">
    <property type="protein sequence ID" value="PON91795.1"/>
    <property type="molecule type" value="Genomic_DNA"/>
</dbReference>
<keyword evidence="3" id="KW-1185">Reference proteome</keyword>
<evidence type="ECO:0000256" key="1">
    <source>
        <dbReference type="SAM" id="MobiDB-lite"/>
    </source>
</evidence>
<evidence type="ECO:0000313" key="2">
    <source>
        <dbReference type="EMBL" id="PON91795.1"/>
    </source>
</evidence>